<accession>A0A5S9PSG5</accession>
<evidence type="ECO:0000313" key="4">
    <source>
        <dbReference type="Proteomes" id="UP000433050"/>
    </source>
</evidence>
<dbReference type="Pfam" id="PF00795">
    <property type="entry name" value="CN_hydrolase"/>
    <property type="match status" value="1"/>
</dbReference>
<dbReference type="PANTHER" id="PTHR43674">
    <property type="entry name" value="NITRILASE C965.09-RELATED"/>
    <property type="match status" value="1"/>
</dbReference>
<reference evidence="3 4" key="1">
    <citation type="submission" date="2019-12" db="EMBL/GenBank/DDBJ databases">
        <authorList>
            <person name="Reyes-Prieto M."/>
        </authorList>
    </citation>
    <scope>NUCLEOTIDE SEQUENCE [LARGE SCALE GENOMIC DNA]</scope>
    <source>
        <strain evidence="3">HF14-78462</strain>
    </source>
</reference>
<dbReference type="PANTHER" id="PTHR43674:SF16">
    <property type="entry name" value="CARBON-NITROGEN FAMILY, PUTATIVE (AFU_ORTHOLOGUE AFUA_5G02350)-RELATED"/>
    <property type="match status" value="1"/>
</dbReference>
<keyword evidence="4" id="KW-1185">Reference proteome</keyword>
<proteinExistence type="predicted"/>
<evidence type="ECO:0000256" key="1">
    <source>
        <dbReference type="ARBA" id="ARBA00022801"/>
    </source>
</evidence>
<sequence>MNRVLTVAAVPIGPAGRDPAPQWREAEAGIAAAARAGAMLAVLPELFAHPYVAGEAPEAWADLAEAEGGPTVSRMRDVATTHGIAVLFGLALRHDEGLPCNAALLAHADGRIERAAVKVHLPPAGTDERFGEADHFAPGPPEIGSVAIGSVAIGALRVATLVCYDRRFPECWRAAAASGADLVAVLVGGPAPGDPEGLFAAELQASARANAVYALAAARYGTETVSGRPVNHDGETLAFGPDGDFIAGLPQGDARPLLLSIDPERIARARQTNATARRLRLPLQSKEASWLN</sequence>
<dbReference type="AlphaFoldDB" id="A0A5S9PSG5"/>
<dbReference type="Gene3D" id="3.60.110.10">
    <property type="entry name" value="Carbon-nitrogen hydrolase"/>
    <property type="match status" value="1"/>
</dbReference>
<dbReference type="PROSITE" id="PS50263">
    <property type="entry name" value="CN_HYDROLASE"/>
    <property type="match status" value="1"/>
</dbReference>
<protein>
    <submittedName>
        <fullName evidence="3">(R)-stereoselective amidase</fullName>
        <ecNumber evidence="3">3.5.1.100</ecNumber>
    </submittedName>
</protein>
<dbReference type="InterPro" id="IPR050345">
    <property type="entry name" value="Aliph_Amidase/BUP"/>
</dbReference>
<organism evidence="3 4">
    <name type="scientific">Starkeya nomas</name>
    <dbReference type="NCBI Taxonomy" id="2666134"/>
    <lineage>
        <taxon>Bacteria</taxon>
        <taxon>Pseudomonadati</taxon>
        <taxon>Pseudomonadota</taxon>
        <taxon>Alphaproteobacteria</taxon>
        <taxon>Hyphomicrobiales</taxon>
        <taxon>Xanthobacteraceae</taxon>
        <taxon>Starkeya</taxon>
    </lineage>
</organism>
<dbReference type="CDD" id="cd07197">
    <property type="entry name" value="nitrilase"/>
    <property type="match status" value="1"/>
</dbReference>
<dbReference type="InterPro" id="IPR003010">
    <property type="entry name" value="C-N_Hydrolase"/>
</dbReference>
<evidence type="ECO:0000313" key="3">
    <source>
        <dbReference type="EMBL" id="CAA0107686.1"/>
    </source>
</evidence>
<keyword evidence="1 3" id="KW-0378">Hydrolase</keyword>
<dbReference type="RefSeq" id="WP_159600388.1">
    <property type="nucleotide sequence ID" value="NZ_CACSAS010000001.1"/>
</dbReference>
<dbReference type="EMBL" id="CACSAS010000001">
    <property type="protein sequence ID" value="CAA0107686.1"/>
    <property type="molecule type" value="Genomic_DNA"/>
</dbReference>
<dbReference type="Proteomes" id="UP000433050">
    <property type="component" value="Unassembled WGS sequence"/>
</dbReference>
<dbReference type="GO" id="GO:0016811">
    <property type="term" value="F:hydrolase activity, acting on carbon-nitrogen (but not peptide) bonds, in linear amides"/>
    <property type="evidence" value="ECO:0007669"/>
    <property type="project" value="TreeGrafter"/>
</dbReference>
<dbReference type="EC" id="3.5.1.100" evidence="3"/>
<dbReference type="InterPro" id="IPR036526">
    <property type="entry name" value="C-N_Hydrolase_sf"/>
</dbReference>
<name>A0A5S9PSG5_9HYPH</name>
<dbReference type="SUPFAM" id="SSF56317">
    <property type="entry name" value="Carbon-nitrogen hydrolase"/>
    <property type="match status" value="1"/>
</dbReference>
<gene>
    <name evidence="3" type="primary">ramA_2</name>
    <name evidence="3" type="ORF">STARVERO_03496</name>
</gene>
<feature type="domain" description="CN hydrolase" evidence="2">
    <location>
        <begin position="5"/>
        <end position="263"/>
    </location>
</feature>
<evidence type="ECO:0000259" key="2">
    <source>
        <dbReference type="PROSITE" id="PS50263"/>
    </source>
</evidence>